<dbReference type="Proteomes" id="UP000005801">
    <property type="component" value="Unassembled WGS sequence"/>
</dbReference>
<sequence length="45" mass="5062">MVLRSYETASCMSDTQIYAGVTRLPAAAFDAIELRRELARVPSWD</sequence>
<organism evidence="1 2">
    <name type="scientific">Plesiocystis pacifica SIR-1</name>
    <dbReference type="NCBI Taxonomy" id="391625"/>
    <lineage>
        <taxon>Bacteria</taxon>
        <taxon>Pseudomonadati</taxon>
        <taxon>Myxococcota</taxon>
        <taxon>Polyangia</taxon>
        <taxon>Nannocystales</taxon>
        <taxon>Nannocystaceae</taxon>
        <taxon>Plesiocystis</taxon>
    </lineage>
</organism>
<protein>
    <submittedName>
        <fullName evidence="1">Uncharacterized protein</fullName>
    </submittedName>
</protein>
<comment type="caution">
    <text evidence="1">The sequence shown here is derived from an EMBL/GenBank/DDBJ whole genome shotgun (WGS) entry which is preliminary data.</text>
</comment>
<proteinExistence type="predicted"/>
<dbReference type="AlphaFoldDB" id="A6G6Z6"/>
<evidence type="ECO:0000313" key="1">
    <source>
        <dbReference type="EMBL" id="EDM78449.1"/>
    </source>
</evidence>
<accession>A6G6Z6</accession>
<name>A6G6Z6_9BACT</name>
<keyword evidence="2" id="KW-1185">Reference proteome</keyword>
<reference evidence="1 2" key="1">
    <citation type="submission" date="2007-06" db="EMBL/GenBank/DDBJ databases">
        <authorList>
            <person name="Shimkets L."/>
            <person name="Ferriera S."/>
            <person name="Johnson J."/>
            <person name="Kravitz S."/>
            <person name="Beeson K."/>
            <person name="Sutton G."/>
            <person name="Rogers Y.-H."/>
            <person name="Friedman R."/>
            <person name="Frazier M."/>
            <person name="Venter J.C."/>
        </authorList>
    </citation>
    <scope>NUCLEOTIDE SEQUENCE [LARGE SCALE GENOMIC DNA]</scope>
    <source>
        <strain evidence="1 2">SIR-1</strain>
    </source>
</reference>
<gene>
    <name evidence="1" type="ORF">PPSIR1_06356</name>
</gene>
<evidence type="ECO:0000313" key="2">
    <source>
        <dbReference type="Proteomes" id="UP000005801"/>
    </source>
</evidence>
<dbReference type="EMBL" id="ABCS01000031">
    <property type="protein sequence ID" value="EDM78449.1"/>
    <property type="molecule type" value="Genomic_DNA"/>
</dbReference>